<proteinExistence type="predicted"/>
<comment type="caution">
    <text evidence="2">The sequence shown here is derived from an EMBL/GenBank/DDBJ whole genome shotgun (WGS) entry which is preliminary data.</text>
</comment>
<reference evidence="3" key="1">
    <citation type="journal article" date="2021" name="Int. J. Syst. Evol. Microbiol.">
        <title>Actinocatenispora comari sp. nov., an endophytic actinomycete isolated from aerial parts of Comarum salesowianum.</title>
        <authorList>
            <person name="Oyunbileg N."/>
            <person name="Iizaka Y."/>
            <person name="Hamada M."/>
            <person name="Davaapurev B.O."/>
            <person name="Fukumoto A."/>
            <person name="Tsetseg B."/>
            <person name="Kato F."/>
            <person name="Tamura T."/>
            <person name="Batkhuu J."/>
            <person name="Anzai Y."/>
        </authorList>
    </citation>
    <scope>NUCLEOTIDE SEQUENCE [LARGE SCALE GENOMIC DNA]</scope>
    <source>
        <strain evidence="3">NUM-2625</strain>
    </source>
</reference>
<protein>
    <submittedName>
        <fullName evidence="2">Uncharacterized protein</fullName>
    </submittedName>
</protein>
<gene>
    <name evidence="2" type="ORF">NUM_26880</name>
</gene>
<name>A0A8J4A9P5_9ACTN</name>
<feature type="compositionally biased region" description="Basic and acidic residues" evidence="1">
    <location>
        <begin position="76"/>
        <end position="92"/>
    </location>
</feature>
<evidence type="ECO:0000256" key="1">
    <source>
        <dbReference type="SAM" id="MobiDB-lite"/>
    </source>
</evidence>
<evidence type="ECO:0000313" key="2">
    <source>
        <dbReference type="EMBL" id="GIL27434.1"/>
    </source>
</evidence>
<sequence length="107" mass="11721">MTTLVSLAEELGISRHAVFTLAGNLIDRHGYRRVVVDSRTSEITADAERAIRAYMRGLINVIVIHNSSCRGPVELAGDRWEEDPRPGSDVDGTHASWLEGPDRAVAP</sequence>
<feature type="region of interest" description="Disordered" evidence="1">
    <location>
        <begin position="74"/>
        <end position="107"/>
    </location>
</feature>
<dbReference type="EMBL" id="BOPO01000045">
    <property type="protein sequence ID" value="GIL27434.1"/>
    <property type="molecule type" value="Genomic_DNA"/>
</dbReference>
<organism evidence="2 3">
    <name type="scientific">Actinocatenispora comari</name>
    <dbReference type="NCBI Taxonomy" id="2807577"/>
    <lineage>
        <taxon>Bacteria</taxon>
        <taxon>Bacillati</taxon>
        <taxon>Actinomycetota</taxon>
        <taxon>Actinomycetes</taxon>
        <taxon>Micromonosporales</taxon>
        <taxon>Micromonosporaceae</taxon>
        <taxon>Actinocatenispora</taxon>
    </lineage>
</organism>
<dbReference type="AlphaFoldDB" id="A0A8J4A9P5"/>
<accession>A0A8J4A9P5</accession>
<dbReference type="RefSeq" id="WP_207125180.1">
    <property type="nucleotide sequence ID" value="NZ_BOPO01000045.1"/>
</dbReference>
<evidence type="ECO:0000313" key="3">
    <source>
        <dbReference type="Proteomes" id="UP000614996"/>
    </source>
</evidence>
<keyword evidence="3" id="KW-1185">Reference proteome</keyword>
<dbReference type="Proteomes" id="UP000614996">
    <property type="component" value="Unassembled WGS sequence"/>
</dbReference>